<comment type="caution">
    <text evidence="2">The sequence shown here is derived from an EMBL/GenBank/DDBJ whole genome shotgun (WGS) entry which is preliminary data.</text>
</comment>
<feature type="region of interest" description="Disordered" evidence="1">
    <location>
        <begin position="49"/>
        <end position="113"/>
    </location>
</feature>
<dbReference type="Proteomes" id="UP000019678">
    <property type="component" value="Unassembled WGS sequence"/>
</dbReference>
<evidence type="ECO:0000313" key="3">
    <source>
        <dbReference type="Proteomes" id="UP000019678"/>
    </source>
</evidence>
<name>A0A017SZN2_9BACT</name>
<accession>A0A017SZN2</accession>
<sequence>MARSIRHRNPLRCSISRPRDPTRYAAPVLRRSLPAWTFSLLAALSSGCLPASPPSTASSTASEPLNSSGDLNSPPDLNSTGASEEAGDREDTADTSGERESLRQKRGGPWSACYADFEPGDDTVGDLERLTTACGPPLGLVAVTPIHGGALQGEGDRSERFAFRARAGRCYRFFSVSTPEVRDLDLAVTAPDGRLAAGDASDDRFPVVPPRGPLCVEEDGVYGVEVAVVRGRGSFVVQIWGD</sequence>
<dbReference type="AlphaFoldDB" id="A0A017SZN2"/>
<feature type="compositionally biased region" description="Polar residues" evidence="1">
    <location>
        <begin position="63"/>
        <end position="82"/>
    </location>
</feature>
<evidence type="ECO:0000313" key="2">
    <source>
        <dbReference type="EMBL" id="EYF01771.1"/>
    </source>
</evidence>
<evidence type="ECO:0000256" key="1">
    <source>
        <dbReference type="SAM" id="MobiDB-lite"/>
    </source>
</evidence>
<dbReference type="STRING" id="1192034.CAP_7837"/>
<protein>
    <submittedName>
        <fullName evidence="2">Uncharacterized protein</fullName>
    </submittedName>
</protein>
<keyword evidence="3" id="KW-1185">Reference proteome</keyword>
<reference evidence="2 3" key="1">
    <citation type="submission" date="2013-05" db="EMBL/GenBank/DDBJ databases">
        <title>Genome assembly of Chondromyces apiculatus DSM 436.</title>
        <authorList>
            <person name="Sharma G."/>
            <person name="Khatri I."/>
            <person name="Kaur C."/>
            <person name="Mayilraj S."/>
            <person name="Subramanian S."/>
        </authorList>
    </citation>
    <scope>NUCLEOTIDE SEQUENCE [LARGE SCALE GENOMIC DNA]</scope>
    <source>
        <strain evidence="2 3">DSM 436</strain>
    </source>
</reference>
<feature type="compositionally biased region" description="Basic and acidic residues" evidence="1">
    <location>
        <begin position="89"/>
        <end position="103"/>
    </location>
</feature>
<organism evidence="2 3">
    <name type="scientific">Chondromyces apiculatus DSM 436</name>
    <dbReference type="NCBI Taxonomy" id="1192034"/>
    <lineage>
        <taxon>Bacteria</taxon>
        <taxon>Pseudomonadati</taxon>
        <taxon>Myxococcota</taxon>
        <taxon>Polyangia</taxon>
        <taxon>Polyangiales</taxon>
        <taxon>Polyangiaceae</taxon>
        <taxon>Chondromyces</taxon>
    </lineage>
</organism>
<proteinExistence type="predicted"/>
<gene>
    <name evidence="2" type="ORF">CAP_7837</name>
</gene>
<dbReference type="EMBL" id="ASRX01000072">
    <property type="protein sequence ID" value="EYF01771.1"/>
    <property type="molecule type" value="Genomic_DNA"/>
</dbReference>